<comment type="caution">
    <text evidence="2">The sequence shown here is derived from an EMBL/GenBank/DDBJ whole genome shotgun (WGS) entry which is preliminary data.</text>
</comment>
<evidence type="ECO:0000313" key="3">
    <source>
        <dbReference type="Proteomes" id="UP000612585"/>
    </source>
</evidence>
<evidence type="ECO:0000313" key="2">
    <source>
        <dbReference type="EMBL" id="GIJ63644.1"/>
    </source>
</evidence>
<accession>A0A8J3ZGV7</accession>
<gene>
    <name evidence="2" type="ORF">Vau01_111600</name>
</gene>
<protein>
    <submittedName>
        <fullName evidence="2">Uncharacterized protein</fullName>
    </submittedName>
</protein>
<evidence type="ECO:0000256" key="1">
    <source>
        <dbReference type="SAM" id="Phobius"/>
    </source>
</evidence>
<reference evidence="2" key="1">
    <citation type="submission" date="2021-01" db="EMBL/GenBank/DDBJ databases">
        <title>Whole genome shotgun sequence of Virgisporangium aurantiacum NBRC 16421.</title>
        <authorList>
            <person name="Komaki H."/>
            <person name="Tamura T."/>
        </authorList>
    </citation>
    <scope>NUCLEOTIDE SEQUENCE</scope>
    <source>
        <strain evidence="2">NBRC 16421</strain>
    </source>
</reference>
<name>A0A8J3ZGV7_9ACTN</name>
<keyword evidence="1" id="KW-1133">Transmembrane helix</keyword>
<dbReference type="Proteomes" id="UP000612585">
    <property type="component" value="Unassembled WGS sequence"/>
</dbReference>
<keyword evidence="1" id="KW-0812">Transmembrane</keyword>
<dbReference type="EMBL" id="BOPG01000100">
    <property type="protein sequence ID" value="GIJ63644.1"/>
    <property type="molecule type" value="Genomic_DNA"/>
</dbReference>
<keyword evidence="1" id="KW-0472">Membrane</keyword>
<dbReference type="AlphaFoldDB" id="A0A8J3ZGV7"/>
<feature type="transmembrane region" description="Helical" evidence="1">
    <location>
        <begin position="183"/>
        <end position="205"/>
    </location>
</feature>
<organism evidence="2 3">
    <name type="scientific">Virgisporangium aurantiacum</name>
    <dbReference type="NCBI Taxonomy" id="175570"/>
    <lineage>
        <taxon>Bacteria</taxon>
        <taxon>Bacillati</taxon>
        <taxon>Actinomycetota</taxon>
        <taxon>Actinomycetes</taxon>
        <taxon>Micromonosporales</taxon>
        <taxon>Micromonosporaceae</taxon>
        <taxon>Virgisporangium</taxon>
    </lineage>
</organism>
<feature type="transmembrane region" description="Helical" evidence="1">
    <location>
        <begin position="108"/>
        <end position="128"/>
    </location>
</feature>
<proteinExistence type="predicted"/>
<sequence length="611" mass="66867">MHAEIASGFAAAGFRKAAGAGTWPAYPNTNPTRILCAAVHADDGWCGFVNWWFRRSAYRAMTPSYRTDMATVAAHSHASRHRQAVRDAVLAAVLITTVFVLVRRHGVWPVLAPTAVVAAGAVAGGITTRKGAGWSGLWHRLRQRYRANPVQMAQEATLFAFVVVLGTWFALSEPAVVSALPVLGFGALAAFVVATVDAGIARAWARIVRDSQRPLRDLAPSPPRWLADRLEPLACPEDVNFFVYHGSHRFNHTLVGNGEFVHDWQISVDIGQGKLKKPGTFDEPGTFEEREKPKLVDIRELHEALRASAARAGIPGLWYGYRTYADGRFRLDDGARPDDRPCEPPATRVSRADRLDSLGRADAQQRTYLCMQIANWNGDLMVTLFVRAEVIAGILYLYSKVYVLPGIEEPTLVRELPRHLPEALGLAMVTGCRRFIPLVLWSPLRSLAFLADPVRRWAKREYERYMIRRGSHFDFGGRWSLREHFVFGQELEFNARDDLMRDLYVLESRLAKALKDHLDKLDIDTSAIEKTVMAIIVAQQMTFNAKNIKIGGDGRAGDTVHNFVEPSSTSAASANTAASAAASTATAAQAAQAAAAAAVAGAAAGSTTTGS</sequence>
<feature type="transmembrane region" description="Helical" evidence="1">
    <location>
        <begin position="149"/>
        <end position="171"/>
    </location>
</feature>
<keyword evidence="3" id="KW-1185">Reference proteome</keyword>
<dbReference type="RefSeq" id="WP_204010646.1">
    <property type="nucleotide sequence ID" value="NZ_BOPG01000100.1"/>
</dbReference>